<dbReference type="Gene3D" id="1.20.1580.10">
    <property type="entry name" value="ABC transporter ATPase like domain"/>
    <property type="match status" value="2"/>
</dbReference>
<dbReference type="GO" id="GO:0005737">
    <property type="term" value="C:cytoplasm"/>
    <property type="evidence" value="ECO:0007669"/>
    <property type="project" value="UniProtKB-SubCell"/>
</dbReference>
<dbReference type="Proteomes" id="UP000024284">
    <property type="component" value="Unassembled WGS sequence"/>
</dbReference>
<dbReference type="GO" id="GO:0016887">
    <property type="term" value="F:ATP hydrolysis activity"/>
    <property type="evidence" value="ECO:0007669"/>
    <property type="project" value="InterPro"/>
</dbReference>
<dbReference type="PATRIC" id="fig|1219045.3.peg.1523"/>
<gene>
    <name evidence="17 19" type="primary">uvrA</name>
    <name evidence="19" type="ORF">BV98_001493</name>
</gene>
<dbReference type="Gene3D" id="1.10.8.280">
    <property type="entry name" value="ABC transporter ATPase domain-like"/>
    <property type="match status" value="1"/>
</dbReference>
<evidence type="ECO:0000256" key="11">
    <source>
        <dbReference type="ARBA" id="ARBA00022881"/>
    </source>
</evidence>
<dbReference type="Gene3D" id="3.30.190.20">
    <property type="match status" value="1"/>
</dbReference>
<dbReference type="EMBL" id="JFZA02000011">
    <property type="protein sequence ID" value="KFG90781.1"/>
    <property type="molecule type" value="Genomic_DNA"/>
</dbReference>
<feature type="binding site" evidence="17">
    <location>
        <begin position="690"/>
        <end position="697"/>
    </location>
    <ligand>
        <name>ATP</name>
        <dbReference type="ChEBI" id="CHEBI:30616"/>
    </ligand>
</feature>
<evidence type="ECO:0000256" key="7">
    <source>
        <dbReference type="ARBA" id="ARBA00022769"/>
    </source>
</evidence>
<keyword evidence="9 17" id="KW-0862">Zinc</keyword>
<evidence type="ECO:0000256" key="5">
    <source>
        <dbReference type="ARBA" id="ARBA00022741"/>
    </source>
</evidence>
<evidence type="ECO:0000256" key="15">
    <source>
        <dbReference type="ARBA" id="ARBA00039316"/>
    </source>
</evidence>
<feature type="binding site" evidence="17">
    <location>
        <begin position="33"/>
        <end position="40"/>
    </location>
    <ligand>
        <name>ATP</name>
        <dbReference type="ChEBI" id="CHEBI:30616"/>
    </ligand>
</feature>
<accession>A0A086PBL3</accession>
<evidence type="ECO:0000256" key="12">
    <source>
        <dbReference type="ARBA" id="ARBA00023125"/>
    </source>
</evidence>
<dbReference type="InterPro" id="IPR041102">
    <property type="entry name" value="UvrA_inter"/>
</dbReference>
<keyword evidence="17" id="KW-0742">SOS response</keyword>
<dbReference type="STRING" id="76947.GCA_002080435_02611"/>
<dbReference type="CDD" id="cd03271">
    <property type="entry name" value="ABC_UvrA_II"/>
    <property type="match status" value="1"/>
</dbReference>
<evidence type="ECO:0000256" key="6">
    <source>
        <dbReference type="ARBA" id="ARBA00022763"/>
    </source>
</evidence>
<dbReference type="PROSITE" id="PS00211">
    <property type="entry name" value="ABC_TRANSPORTER_1"/>
    <property type="match status" value="2"/>
</dbReference>
<keyword evidence="20" id="KW-1185">Reference proteome</keyword>
<evidence type="ECO:0000256" key="3">
    <source>
        <dbReference type="ARBA" id="ARBA00022723"/>
    </source>
</evidence>
<dbReference type="OrthoDB" id="9809851at2"/>
<dbReference type="PANTHER" id="PTHR43152:SF3">
    <property type="entry name" value="UVRABC SYSTEM PROTEIN A"/>
    <property type="match status" value="1"/>
</dbReference>
<evidence type="ECO:0000256" key="9">
    <source>
        <dbReference type="ARBA" id="ARBA00022833"/>
    </source>
</evidence>
<dbReference type="PROSITE" id="PS50893">
    <property type="entry name" value="ABC_TRANSPORTER_2"/>
    <property type="match status" value="2"/>
</dbReference>
<dbReference type="AlphaFoldDB" id="A0A086PBL3"/>
<keyword evidence="6 17" id="KW-0227">DNA damage</keyword>
<keyword evidence="11 17" id="KW-0267">Excision nuclease</keyword>
<evidence type="ECO:0000256" key="16">
    <source>
        <dbReference type="ARBA" id="ARBA00042156"/>
    </source>
</evidence>
<keyword evidence="2 17" id="KW-0963">Cytoplasm</keyword>
<organism evidence="19 20">
    <name type="scientific">Sphingobium herbicidovorans (strain ATCC 700291 / DSM 11019 / CCUG 56400 / KCTC 2939 / LMG 18315 / NBRC 16415 / MH)</name>
    <name type="common">Sphingomonas herbicidovorans</name>
    <dbReference type="NCBI Taxonomy" id="1219045"/>
    <lineage>
        <taxon>Bacteria</taxon>
        <taxon>Pseudomonadati</taxon>
        <taxon>Pseudomonadota</taxon>
        <taxon>Alphaproteobacteria</taxon>
        <taxon>Sphingomonadales</taxon>
        <taxon>Sphingomonadaceae</taxon>
        <taxon>Sphingobium</taxon>
    </lineage>
</organism>
<keyword evidence="10 17" id="KW-0067">ATP-binding</keyword>
<comment type="caution">
    <text evidence="17">Lacks conserved residue(s) required for the propagation of feature annotation.</text>
</comment>
<protein>
    <recommendedName>
        <fullName evidence="15 17">UvrABC system protein A</fullName>
        <shortName evidence="17">UvrA protein</shortName>
    </recommendedName>
    <alternativeName>
        <fullName evidence="16 17">Excinuclease ABC subunit A</fullName>
    </alternativeName>
</protein>
<dbReference type="InterPro" id="IPR004602">
    <property type="entry name" value="UvrA"/>
</dbReference>
<keyword evidence="5 17" id="KW-0547">Nucleotide-binding</keyword>
<evidence type="ECO:0000259" key="18">
    <source>
        <dbReference type="PROSITE" id="PS50893"/>
    </source>
</evidence>
<feature type="zinc finger region" description="C4-type" evidence="17">
    <location>
        <begin position="789"/>
        <end position="815"/>
    </location>
</feature>
<keyword evidence="3 17" id="KW-0479">Metal-binding</keyword>
<dbReference type="InterPro" id="IPR003439">
    <property type="entry name" value="ABC_transporter-like_ATP-bd"/>
</dbReference>
<dbReference type="PANTHER" id="PTHR43152">
    <property type="entry name" value="UVRABC SYSTEM PROTEIN A"/>
    <property type="match status" value="1"/>
</dbReference>
<keyword evidence="8 17" id="KW-0863">Zinc-finger</keyword>
<dbReference type="GO" id="GO:0005524">
    <property type="term" value="F:ATP binding"/>
    <property type="evidence" value="ECO:0007669"/>
    <property type="project" value="UniProtKB-UniRule"/>
</dbReference>
<dbReference type="FunFam" id="1.20.1580.10:FF:000002">
    <property type="entry name" value="UvrABC system protein A"/>
    <property type="match status" value="1"/>
</dbReference>
<evidence type="ECO:0000256" key="14">
    <source>
        <dbReference type="ARBA" id="ARBA00038000"/>
    </source>
</evidence>
<name>A0A086PBL3_SPHHM</name>
<dbReference type="Pfam" id="PF17760">
    <property type="entry name" value="UvrA_inter"/>
    <property type="match status" value="1"/>
</dbReference>
<dbReference type="InterPro" id="IPR017871">
    <property type="entry name" value="ABC_transporter-like_CS"/>
</dbReference>
<dbReference type="Pfam" id="PF17755">
    <property type="entry name" value="UvrA_DNA-bind"/>
    <property type="match status" value="1"/>
</dbReference>
<dbReference type="GO" id="GO:0008270">
    <property type="term" value="F:zinc ion binding"/>
    <property type="evidence" value="ECO:0007669"/>
    <property type="project" value="UniProtKB-UniRule"/>
</dbReference>
<dbReference type="InterPro" id="IPR041552">
    <property type="entry name" value="UvrA_DNA-bd"/>
</dbReference>
<dbReference type="eggNOG" id="COG0178">
    <property type="taxonomic scope" value="Bacteria"/>
</dbReference>
<evidence type="ECO:0000256" key="4">
    <source>
        <dbReference type="ARBA" id="ARBA00022737"/>
    </source>
</evidence>
<dbReference type="SUPFAM" id="SSF52540">
    <property type="entry name" value="P-loop containing nucleoside triphosphate hydrolases"/>
    <property type="match status" value="2"/>
</dbReference>
<dbReference type="GO" id="GO:0009432">
    <property type="term" value="P:SOS response"/>
    <property type="evidence" value="ECO:0007669"/>
    <property type="project" value="UniProtKB-UniRule"/>
</dbReference>
<keyword evidence="13 17" id="KW-0234">DNA repair</keyword>
<evidence type="ECO:0000313" key="20">
    <source>
        <dbReference type="Proteomes" id="UP000024284"/>
    </source>
</evidence>
<dbReference type="Gene3D" id="3.40.50.300">
    <property type="entry name" value="P-loop containing nucleotide triphosphate hydrolases"/>
    <property type="match status" value="3"/>
</dbReference>
<dbReference type="GO" id="GO:0003677">
    <property type="term" value="F:DNA binding"/>
    <property type="evidence" value="ECO:0007669"/>
    <property type="project" value="UniProtKB-UniRule"/>
</dbReference>
<evidence type="ECO:0000256" key="13">
    <source>
        <dbReference type="ARBA" id="ARBA00023204"/>
    </source>
</evidence>
<sequence length="997" mass="108911">MSLTTISVRGAREHNLKGVDVDLPRDSLIVITGLSGSGKSSLAFDTIYAEGQRRYVESLSAYARQFLEMMQKPDVEHIDGLSPAISIEQKTTSRNPRSTVATVTEIYDYMRLLWARVGVPYSPATGEPISAQTVSQMVDRVMQLPQGTRFYLLAPVVRGRKGEYKKELLEWQKAGYTRVRIDGEMYLIEEAPALDKKYKHDIEVVVDRLAVDPDMSTRLADSFEQALKLADGLAYVDLADTTIEALQTPSPLGGMAGERGDTLSTPDDATALSQPERAKSGMKNAGIPANRIVFSEKFACPVSGFTIPEIEPRLFSFNAPQGACPACDGLGERQEFDPELVVPNEHLTLKKGAIVPWAKSNPPSPYYMQVLGSLAKEFGFNLETPWIDLPPEVKLIILHGTGGKPVTLRFQDGKKSYEVKKAFEGVIGNLNRRLLQTDSAWMREELSKYQTAMPCETCHGARLKPEARAVKIAGEDISMSTRRSVVDALGFFSTLPAQLTDQQNQIAKAILKEIVERLGFLNNVGLDYLNLDRTSGTLSGGESQRIRLASQIGSGLSGVLYVLDEPSIGLHQRDNDRLLVTLKRLRDLGNTVIVVEHDEDAIRMADYIVDMGPGAGVHGGTIVAQGTLNELLAHRDSLTADYLNGTRRIEVPTKRRKGNGKKLTVHNARANNLQNVTASIPLGTFTCITGVSGSGKSSFTIDTLYAASARTLNGARIVAGPHDKITGLEHCDKVIDIDQSPIGRTPRSNPATYTGAFTNIRDWFAGLPEAQARGYKPGRFSFNVKGGRCEACTGDGLLKIEMHFLPDVYVTCDVCHGARYNRETLEVKFKGHSIADVLDMTVEDAVEFFKAVPPIRDKMAMLAEVGLGYIKVGQQATTLSGGEAQRVKLAKELSRRATGQTLYILDEPTTGLHFEDVRKLLEVLHALVEQGNSVVVIEHNLDVIKTADWIIDMGPEGGVKGGEVVAEGTPEKVAKNARSFTGRYLAPLLGMEAVAAE</sequence>
<evidence type="ECO:0000256" key="10">
    <source>
        <dbReference type="ARBA" id="ARBA00022840"/>
    </source>
</evidence>
<comment type="subunit">
    <text evidence="17">Forms a heterotetramer with UvrB during the search for lesions.</text>
</comment>
<comment type="function">
    <text evidence="17">The UvrABC repair system catalyzes the recognition and processing of DNA lesions. UvrA is an ATPase and a DNA-binding protein. A damage recognition complex composed of 2 UvrA and 2 UvrB subunits scans DNA for abnormalities. When the presence of a lesion has been verified by UvrB, the UvrA molecules dissociate.</text>
</comment>
<dbReference type="GO" id="GO:0006289">
    <property type="term" value="P:nucleotide-excision repair"/>
    <property type="evidence" value="ECO:0007669"/>
    <property type="project" value="UniProtKB-UniRule"/>
</dbReference>
<dbReference type="InterPro" id="IPR027417">
    <property type="entry name" value="P-loop_NTPase"/>
</dbReference>
<comment type="caution">
    <text evidence="19">The sequence shown here is derived from an EMBL/GenBank/DDBJ whole genome shotgun (WGS) entry which is preliminary data.</text>
</comment>
<proteinExistence type="inferred from homology"/>
<dbReference type="NCBIfam" id="NF001503">
    <property type="entry name" value="PRK00349.1"/>
    <property type="match status" value="1"/>
</dbReference>
<dbReference type="RefSeq" id="WP_037464189.1">
    <property type="nucleotide sequence ID" value="NZ_BCZD01000024.1"/>
</dbReference>
<keyword evidence="7 17" id="KW-0228">DNA excision</keyword>
<comment type="similarity">
    <text evidence="14 17">Belongs to the ABC transporter superfamily. UvrA family.</text>
</comment>
<keyword evidence="12 17" id="KW-0238">DNA-binding</keyword>
<dbReference type="GO" id="GO:0009380">
    <property type="term" value="C:excinuclease repair complex"/>
    <property type="evidence" value="ECO:0007669"/>
    <property type="project" value="InterPro"/>
</dbReference>
<dbReference type="NCBIfam" id="TIGR00630">
    <property type="entry name" value="uvra"/>
    <property type="match status" value="1"/>
</dbReference>
<feature type="domain" description="ABC transporter" evidence="18">
    <location>
        <begin position="655"/>
        <end position="986"/>
    </location>
</feature>
<dbReference type="GO" id="GO:0009381">
    <property type="term" value="F:excinuclease ABC activity"/>
    <property type="evidence" value="ECO:0007669"/>
    <property type="project" value="UniProtKB-UniRule"/>
</dbReference>
<evidence type="ECO:0000256" key="17">
    <source>
        <dbReference type="HAMAP-Rule" id="MF_00205"/>
    </source>
</evidence>
<comment type="subcellular location">
    <subcellularLocation>
        <location evidence="1 17">Cytoplasm</location>
    </subcellularLocation>
</comment>
<evidence type="ECO:0000256" key="1">
    <source>
        <dbReference type="ARBA" id="ARBA00004496"/>
    </source>
</evidence>
<evidence type="ECO:0000256" key="2">
    <source>
        <dbReference type="ARBA" id="ARBA00022490"/>
    </source>
</evidence>
<reference evidence="19" key="1">
    <citation type="submission" date="2014-08" db="EMBL/GenBank/DDBJ databases">
        <title>Draft genome sequences of Sphingobium herbicidovorans.</title>
        <authorList>
            <person name="Gan H.M."/>
            <person name="Gan H.Y."/>
            <person name="Savka M.A."/>
        </authorList>
    </citation>
    <scope>NUCLEOTIDE SEQUENCE [LARGE SCALE GENOMIC DNA]</scope>
    <source>
        <strain evidence="19">NBRC 16415</strain>
    </source>
</reference>
<feature type="domain" description="ABC transporter" evidence="18">
    <location>
        <begin position="387"/>
        <end position="644"/>
    </location>
</feature>
<dbReference type="HAMAP" id="MF_00205">
    <property type="entry name" value="UvrA"/>
    <property type="match status" value="1"/>
</dbReference>
<evidence type="ECO:0000256" key="8">
    <source>
        <dbReference type="ARBA" id="ARBA00022771"/>
    </source>
</evidence>
<evidence type="ECO:0000313" key="19">
    <source>
        <dbReference type="EMBL" id="KFG90781.1"/>
    </source>
</evidence>
<keyword evidence="4 17" id="KW-0677">Repeat</keyword>